<evidence type="ECO:0000259" key="2">
    <source>
        <dbReference type="Pfam" id="PF13439"/>
    </source>
</evidence>
<dbReference type="InterPro" id="IPR028098">
    <property type="entry name" value="Glyco_trans_4-like_N"/>
</dbReference>
<accession>A0A382FG83</accession>
<gene>
    <name evidence="3" type="ORF">METZ01_LOCUS214178</name>
</gene>
<organism evidence="3">
    <name type="scientific">marine metagenome</name>
    <dbReference type="NCBI Taxonomy" id="408172"/>
    <lineage>
        <taxon>unclassified sequences</taxon>
        <taxon>metagenomes</taxon>
        <taxon>ecological metagenomes</taxon>
    </lineage>
</organism>
<feature type="domain" description="Glycosyltransferase subfamily 4-like N-terminal" evidence="2">
    <location>
        <begin position="19"/>
        <end position="180"/>
    </location>
</feature>
<evidence type="ECO:0000259" key="1">
    <source>
        <dbReference type="Pfam" id="PF00534"/>
    </source>
</evidence>
<proteinExistence type="predicted"/>
<feature type="non-terminal residue" evidence="3">
    <location>
        <position position="388"/>
    </location>
</feature>
<dbReference type="AlphaFoldDB" id="A0A382FG83"/>
<dbReference type="EMBL" id="UINC01049482">
    <property type="protein sequence ID" value="SVB61324.1"/>
    <property type="molecule type" value="Genomic_DNA"/>
</dbReference>
<dbReference type="Gene3D" id="3.40.50.2000">
    <property type="entry name" value="Glycogen Phosphorylase B"/>
    <property type="match status" value="2"/>
</dbReference>
<dbReference type="GO" id="GO:0016757">
    <property type="term" value="F:glycosyltransferase activity"/>
    <property type="evidence" value="ECO:0007669"/>
    <property type="project" value="InterPro"/>
</dbReference>
<dbReference type="SUPFAM" id="SSF53756">
    <property type="entry name" value="UDP-Glycosyltransferase/glycogen phosphorylase"/>
    <property type="match status" value="1"/>
</dbReference>
<dbReference type="Pfam" id="PF00534">
    <property type="entry name" value="Glycos_transf_1"/>
    <property type="match status" value="1"/>
</dbReference>
<dbReference type="Pfam" id="PF13439">
    <property type="entry name" value="Glyco_transf_4"/>
    <property type="match status" value="1"/>
</dbReference>
<sequence>MKLCYVTQTGFGEPCAELTHAVEIIRALRLLGHEVCVMHAGTQGFLKGLDVQVRKAPFGADGLSKLVFQVWLLARLFFGYRKGHFDCCYVRHSARMLSPSLVARVTGMPVIAEFNACFAIEELSQGKWYLKRVARYIERHSLRYSSLVVVISDVVRDLMLTKYDIEEDKIIVAHNGANTELMKPMLGGSIRHEHGISEGDFVIGFVGQLHPWQGIGGLLEAFRRLHREKSGTWLVIAGTHDDLPRYQRQARDFGIEGKVIFLGPVEYQKIPSVIGIFDVAMAPGCAGEDLRFEMRSPLKVYEYMSCGKPVVAARLRSIEDYFKNRKIGFMVSRDSVDEMVEALIWLYDHPNEAQEMGAAARQLAEQELSWNAIAARIMNSFQSRNLRA</sequence>
<dbReference type="CDD" id="cd03794">
    <property type="entry name" value="GT4_WbuB-like"/>
    <property type="match status" value="1"/>
</dbReference>
<feature type="domain" description="Glycosyl transferase family 1" evidence="1">
    <location>
        <begin position="190"/>
        <end position="362"/>
    </location>
</feature>
<dbReference type="InterPro" id="IPR001296">
    <property type="entry name" value="Glyco_trans_1"/>
</dbReference>
<protein>
    <recommendedName>
        <fullName evidence="4">Glycosyltransferase subfamily 4-like N-terminal domain-containing protein</fullName>
    </recommendedName>
</protein>
<reference evidence="3" key="1">
    <citation type="submission" date="2018-05" db="EMBL/GenBank/DDBJ databases">
        <authorList>
            <person name="Lanie J.A."/>
            <person name="Ng W.-L."/>
            <person name="Kazmierczak K.M."/>
            <person name="Andrzejewski T.M."/>
            <person name="Davidsen T.M."/>
            <person name="Wayne K.J."/>
            <person name="Tettelin H."/>
            <person name="Glass J.I."/>
            <person name="Rusch D."/>
            <person name="Podicherti R."/>
            <person name="Tsui H.-C.T."/>
            <person name="Winkler M.E."/>
        </authorList>
    </citation>
    <scope>NUCLEOTIDE SEQUENCE</scope>
</reference>
<evidence type="ECO:0008006" key="4">
    <source>
        <dbReference type="Google" id="ProtNLM"/>
    </source>
</evidence>
<dbReference type="PANTHER" id="PTHR12526">
    <property type="entry name" value="GLYCOSYLTRANSFERASE"/>
    <property type="match status" value="1"/>
</dbReference>
<dbReference type="PANTHER" id="PTHR12526:SF622">
    <property type="entry name" value="GLYCOSYLTRANSFERASE (GROUP I)"/>
    <property type="match status" value="1"/>
</dbReference>
<evidence type="ECO:0000313" key="3">
    <source>
        <dbReference type="EMBL" id="SVB61324.1"/>
    </source>
</evidence>
<name>A0A382FG83_9ZZZZ</name>